<proteinExistence type="predicted"/>
<feature type="compositionally biased region" description="Basic residues" evidence="1">
    <location>
        <begin position="141"/>
        <end position="150"/>
    </location>
</feature>
<evidence type="ECO:0000313" key="3">
    <source>
        <dbReference type="Proteomes" id="UP000694300"/>
    </source>
</evidence>
<accession>A0ABS6UCE2</accession>
<reference evidence="2 3" key="1">
    <citation type="submission" date="2020-11" db="EMBL/GenBank/DDBJ databases">
        <title>Pseudonocardia abyssalis sp. nov. and Pseudonocardia oceani sp. nov., description and phylogenomic analysis of two novel actinomycetes isolated from the deep Southern Ocean.</title>
        <authorList>
            <person name="Parra J."/>
        </authorList>
    </citation>
    <scope>NUCLEOTIDE SEQUENCE [LARGE SCALE GENOMIC DNA]</scope>
    <source>
        <strain evidence="3">KRD185</strain>
    </source>
</reference>
<organism evidence="2 3">
    <name type="scientific">Pseudonocardia oceani</name>
    <dbReference type="NCBI Taxonomy" id="2792013"/>
    <lineage>
        <taxon>Bacteria</taxon>
        <taxon>Bacillati</taxon>
        <taxon>Actinomycetota</taxon>
        <taxon>Actinomycetes</taxon>
        <taxon>Pseudonocardiales</taxon>
        <taxon>Pseudonocardiaceae</taxon>
        <taxon>Pseudonocardia</taxon>
    </lineage>
</organism>
<dbReference type="EMBL" id="JADQDF010000001">
    <property type="protein sequence ID" value="MBW0129907.1"/>
    <property type="molecule type" value="Genomic_DNA"/>
</dbReference>
<feature type="region of interest" description="Disordered" evidence="1">
    <location>
        <begin position="1"/>
        <end position="24"/>
    </location>
</feature>
<gene>
    <name evidence="2" type="ORF">I4I82_19785</name>
</gene>
<feature type="compositionally biased region" description="Low complexity" evidence="1">
    <location>
        <begin position="130"/>
        <end position="140"/>
    </location>
</feature>
<evidence type="ECO:0000313" key="2">
    <source>
        <dbReference type="EMBL" id="MBW0129907.1"/>
    </source>
</evidence>
<sequence length="150" mass="16350">MLDEGPAVAARPAAPELDVEGVEHRGPQRADLLLADQRHDVGPRERPVRRQRAGLHLEQLEVLGQQLLDRRCGPRIALLVDLDGEPTQRLVRLDGRARPGRDDLAQVVPALGERVLTGVDDDAQRPAGELLDAALGAGPASRRRKGQVQR</sequence>
<keyword evidence="3" id="KW-1185">Reference proteome</keyword>
<protein>
    <submittedName>
        <fullName evidence="2">Uncharacterized protein</fullName>
    </submittedName>
</protein>
<dbReference type="RefSeq" id="WP_218592129.1">
    <property type="nucleotide sequence ID" value="NZ_JADQDE010000132.1"/>
</dbReference>
<feature type="region of interest" description="Disordered" evidence="1">
    <location>
        <begin position="130"/>
        <end position="150"/>
    </location>
</feature>
<name>A0ABS6UCE2_9PSEU</name>
<dbReference type="Proteomes" id="UP000694300">
    <property type="component" value="Unassembled WGS sequence"/>
</dbReference>
<evidence type="ECO:0000256" key="1">
    <source>
        <dbReference type="SAM" id="MobiDB-lite"/>
    </source>
</evidence>
<comment type="caution">
    <text evidence="2">The sequence shown here is derived from an EMBL/GenBank/DDBJ whole genome shotgun (WGS) entry which is preliminary data.</text>
</comment>